<dbReference type="PANTHER" id="PTHR46807:SF1">
    <property type="entry name" value="TRANSCRIPTION FACTOR PIF3"/>
    <property type="match status" value="1"/>
</dbReference>
<feature type="region of interest" description="Disordered" evidence="5">
    <location>
        <begin position="709"/>
        <end position="742"/>
    </location>
</feature>
<comment type="subcellular location">
    <subcellularLocation>
        <location evidence="1">Nucleus</location>
    </subcellularLocation>
</comment>
<dbReference type="InterPro" id="IPR044273">
    <property type="entry name" value="PIF3-like"/>
</dbReference>
<dbReference type="GO" id="GO:0010017">
    <property type="term" value="P:red or far-red light signaling pathway"/>
    <property type="evidence" value="ECO:0007669"/>
    <property type="project" value="UniProtKB-ARBA"/>
</dbReference>
<dbReference type="GO" id="GO:0003700">
    <property type="term" value="F:DNA-binding transcription factor activity"/>
    <property type="evidence" value="ECO:0007669"/>
    <property type="project" value="InterPro"/>
</dbReference>
<accession>A0AAE1N4Z6</accession>
<proteinExistence type="predicted"/>
<dbReference type="CDD" id="cd11445">
    <property type="entry name" value="bHLH_AtPIF_like"/>
    <property type="match status" value="1"/>
</dbReference>
<feature type="domain" description="BHLH" evidence="6">
    <location>
        <begin position="470"/>
        <end position="519"/>
    </location>
</feature>
<evidence type="ECO:0000256" key="3">
    <source>
        <dbReference type="ARBA" id="ARBA00023163"/>
    </source>
</evidence>
<feature type="compositionally biased region" description="Acidic residues" evidence="5">
    <location>
        <begin position="438"/>
        <end position="452"/>
    </location>
</feature>
<dbReference type="Pfam" id="PF00010">
    <property type="entry name" value="HLH"/>
    <property type="match status" value="1"/>
</dbReference>
<evidence type="ECO:0000313" key="8">
    <source>
        <dbReference type="Proteomes" id="UP001293593"/>
    </source>
</evidence>
<dbReference type="PROSITE" id="PS50888">
    <property type="entry name" value="BHLH"/>
    <property type="match status" value="1"/>
</dbReference>
<dbReference type="PANTHER" id="PTHR46807">
    <property type="entry name" value="TRANSCRIPTION FACTOR PIF3"/>
    <property type="match status" value="1"/>
</dbReference>
<feature type="compositionally biased region" description="Polar residues" evidence="5">
    <location>
        <begin position="204"/>
        <end position="214"/>
    </location>
</feature>
<sequence>MPLYELYRMTKAKLDSQEKDNTYATDQSSSPENDFFELVWENGQISMQGKSSRARKSPVHKSLPSHSLPSHSPRTQYKDVGFSIDTRMGKLGHLDSGLNEIPISVPSDEMNLSQDEDMIPWLNYPMDDSLQHEYSFDFTRDVSGVTVNEFPSTSNNFALMDKRSSGNQVYKDSIRSPVPGVSSSEQAIITKGSSNGEVEPSGPKGNNSHLYPPSLQQCQTSFASSRPKISDSTENNTSNAILQAPCGEITQTPSSSSGFCSLNMQKHDPLCPRSSSNMMNFSHFARPAAIVRANLQSISMMSGLCSARSESLGTRKKDVDASSSNPPESTLIDLNNQKNCQKLVIDTSKAELKPANPKSLGQKADFANQFDPPCKEDGARKNNQISDQVPTGSGDKGQPAVEKSINPEVASSSVCSGNGVKRGSDNANKNLKRKSQDTEDSECQSEEVEEESVGIKKVAPARGTSSKRSRAAEVHNLSERRRRDRINEKMRALQELIPNCNKVDKASMLDEAIEYLKTLQLQVQIMSMGAGLYAPPNPMMLHPGMQHMQTPHMASFSPIGIGMQMGFGMGYGMSMSDMNSGSPRFPMVQVPQMQGTHFPVLPMPGPTAVLHGMPRSSPQVFGFPSQGLYMPMPNAPGVSMPGGPLMNPSSSGQNAFGAAGLRETVDSASASSLKEPMPNVNSQVMPSTGGSNSTVQISTQCEAMNVGIDQTPPVQTSGHTSNINDSGTTNPGKEDNLVIGND</sequence>
<feature type="compositionally biased region" description="Basic and acidic residues" evidence="5">
    <location>
        <begin position="470"/>
        <end position="481"/>
    </location>
</feature>
<comment type="caution">
    <text evidence="7">The sequence shown here is derived from an EMBL/GenBank/DDBJ whole genome shotgun (WGS) entry which is preliminary data.</text>
</comment>
<keyword evidence="4" id="KW-0539">Nucleus</keyword>
<feature type="compositionally biased region" description="Low complexity" evidence="5">
    <location>
        <begin position="60"/>
        <end position="73"/>
    </location>
</feature>
<dbReference type="SMART" id="SM00353">
    <property type="entry name" value="HLH"/>
    <property type="match status" value="1"/>
</dbReference>
<gene>
    <name evidence="7" type="ORF">QN277_014021</name>
</gene>
<feature type="region of interest" description="Disordered" evidence="5">
    <location>
        <begin position="46"/>
        <end position="76"/>
    </location>
</feature>
<feature type="compositionally biased region" description="Polar residues" evidence="5">
    <location>
        <begin position="679"/>
        <end position="694"/>
    </location>
</feature>
<feature type="region of interest" description="Disordered" evidence="5">
    <location>
        <begin position="314"/>
        <end position="333"/>
    </location>
</feature>
<dbReference type="InterPro" id="IPR047265">
    <property type="entry name" value="PIF1-like_bHLH"/>
</dbReference>
<keyword evidence="8" id="KW-1185">Reference proteome</keyword>
<feature type="compositionally biased region" description="Polar residues" evidence="5">
    <location>
        <begin position="381"/>
        <end position="391"/>
    </location>
</feature>
<keyword evidence="2" id="KW-0805">Transcription regulation</keyword>
<keyword evidence="3" id="KW-0804">Transcription</keyword>
<evidence type="ECO:0000256" key="1">
    <source>
        <dbReference type="ARBA" id="ARBA00004123"/>
    </source>
</evidence>
<dbReference type="Proteomes" id="UP001293593">
    <property type="component" value="Unassembled WGS sequence"/>
</dbReference>
<evidence type="ECO:0000256" key="2">
    <source>
        <dbReference type="ARBA" id="ARBA00023015"/>
    </source>
</evidence>
<dbReference type="GO" id="GO:0005634">
    <property type="term" value="C:nucleus"/>
    <property type="evidence" value="ECO:0007669"/>
    <property type="project" value="UniProtKB-SubCell"/>
</dbReference>
<evidence type="ECO:0000259" key="6">
    <source>
        <dbReference type="PROSITE" id="PS50888"/>
    </source>
</evidence>
<name>A0AAE1N4Z6_9FABA</name>
<dbReference type="EMBL" id="JAWXYG010000002">
    <property type="protein sequence ID" value="KAK4282674.1"/>
    <property type="molecule type" value="Genomic_DNA"/>
</dbReference>
<evidence type="ECO:0000256" key="5">
    <source>
        <dbReference type="SAM" id="MobiDB-lite"/>
    </source>
</evidence>
<dbReference type="AlphaFoldDB" id="A0AAE1N4Z6"/>
<reference evidence="7" key="1">
    <citation type="submission" date="2023-10" db="EMBL/GenBank/DDBJ databases">
        <title>Chromosome-level genome of the transformable northern wattle, Acacia crassicarpa.</title>
        <authorList>
            <person name="Massaro I."/>
            <person name="Sinha N.R."/>
            <person name="Poethig S."/>
            <person name="Leichty A.R."/>
        </authorList>
    </citation>
    <scope>NUCLEOTIDE SEQUENCE</scope>
    <source>
        <strain evidence="7">Acra3RX</strain>
        <tissue evidence="7">Leaf</tissue>
    </source>
</reference>
<evidence type="ECO:0000313" key="7">
    <source>
        <dbReference type="EMBL" id="KAK4282674.1"/>
    </source>
</evidence>
<feature type="region of interest" description="Disordered" evidence="5">
    <location>
        <begin position="192"/>
        <end position="214"/>
    </location>
</feature>
<organism evidence="7 8">
    <name type="scientific">Acacia crassicarpa</name>
    <name type="common">northern wattle</name>
    <dbReference type="NCBI Taxonomy" id="499986"/>
    <lineage>
        <taxon>Eukaryota</taxon>
        <taxon>Viridiplantae</taxon>
        <taxon>Streptophyta</taxon>
        <taxon>Embryophyta</taxon>
        <taxon>Tracheophyta</taxon>
        <taxon>Spermatophyta</taxon>
        <taxon>Magnoliopsida</taxon>
        <taxon>eudicotyledons</taxon>
        <taxon>Gunneridae</taxon>
        <taxon>Pentapetalae</taxon>
        <taxon>rosids</taxon>
        <taxon>fabids</taxon>
        <taxon>Fabales</taxon>
        <taxon>Fabaceae</taxon>
        <taxon>Caesalpinioideae</taxon>
        <taxon>mimosoid clade</taxon>
        <taxon>Acacieae</taxon>
        <taxon>Acacia</taxon>
    </lineage>
</organism>
<dbReference type="InterPro" id="IPR011598">
    <property type="entry name" value="bHLH_dom"/>
</dbReference>
<feature type="compositionally biased region" description="Polar residues" evidence="5">
    <location>
        <begin position="321"/>
        <end position="333"/>
    </location>
</feature>
<dbReference type="SUPFAM" id="SSF47459">
    <property type="entry name" value="HLH, helix-loop-helix DNA-binding domain"/>
    <property type="match status" value="1"/>
</dbReference>
<dbReference type="InterPro" id="IPR036638">
    <property type="entry name" value="HLH_DNA-bd_sf"/>
</dbReference>
<feature type="compositionally biased region" description="Polar residues" evidence="5">
    <location>
        <begin position="712"/>
        <end position="731"/>
    </location>
</feature>
<dbReference type="Gene3D" id="4.10.280.10">
    <property type="entry name" value="Helix-loop-helix DNA-binding domain"/>
    <property type="match status" value="1"/>
</dbReference>
<evidence type="ECO:0000256" key="4">
    <source>
        <dbReference type="ARBA" id="ARBA00023242"/>
    </source>
</evidence>
<feature type="region of interest" description="Disordered" evidence="5">
    <location>
        <begin position="351"/>
        <end position="481"/>
    </location>
</feature>
<feature type="region of interest" description="Disordered" evidence="5">
    <location>
        <begin position="670"/>
        <end position="694"/>
    </location>
</feature>
<dbReference type="GO" id="GO:0046983">
    <property type="term" value="F:protein dimerization activity"/>
    <property type="evidence" value="ECO:0007669"/>
    <property type="project" value="InterPro"/>
</dbReference>
<dbReference type="FunFam" id="4.10.280.10:FF:000004">
    <property type="entry name" value="Basic helix-loop-helix transcription factor"/>
    <property type="match status" value="1"/>
</dbReference>
<protein>
    <recommendedName>
        <fullName evidence="6">BHLH domain-containing protein</fullName>
    </recommendedName>
</protein>